<reference evidence="4 5" key="1">
    <citation type="submission" date="2020-07" db="EMBL/GenBank/DDBJ databases">
        <title>Sequencing the genomes of 1000 actinobacteria strains.</title>
        <authorList>
            <person name="Klenk H.-P."/>
        </authorList>
    </citation>
    <scope>NUCLEOTIDE SEQUENCE [LARGE SCALE GENOMIC DNA]</scope>
    <source>
        <strain evidence="4 5">DSM 23819</strain>
    </source>
</reference>
<organism evidence="4 5">
    <name type="scientific">Nocardioides daedukensis</name>
    <dbReference type="NCBI Taxonomy" id="634462"/>
    <lineage>
        <taxon>Bacteria</taxon>
        <taxon>Bacillati</taxon>
        <taxon>Actinomycetota</taxon>
        <taxon>Actinomycetes</taxon>
        <taxon>Propionibacteriales</taxon>
        <taxon>Nocardioidaceae</taxon>
        <taxon>Nocardioides</taxon>
    </lineage>
</organism>
<keyword evidence="5" id="KW-1185">Reference proteome</keyword>
<dbReference type="PROSITE" id="PS50994">
    <property type="entry name" value="INTEGRASE"/>
    <property type="match status" value="1"/>
</dbReference>
<evidence type="ECO:0000313" key="4">
    <source>
        <dbReference type="EMBL" id="NYG60246.1"/>
    </source>
</evidence>
<proteinExistence type="predicted"/>
<dbReference type="Pfam" id="PF00665">
    <property type="entry name" value="rve"/>
    <property type="match status" value="1"/>
</dbReference>
<dbReference type="InterPro" id="IPR036397">
    <property type="entry name" value="RNaseH_sf"/>
</dbReference>
<evidence type="ECO:0000256" key="1">
    <source>
        <dbReference type="ARBA" id="ARBA00002286"/>
    </source>
</evidence>
<dbReference type="Pfam" id="PF13276">
    <property type="entry name" value="HTH_21"/>
    <property type="match status" value="1"/>
</dbReference>
<evidence type="ECO:0000313" key="3">
    <source>
        <dbReference type="EMBL" id="NYG58667.1"/>
    </source>
</evidence>
<dbReference type="EMBL" id="JACCAA010000001">
    <property type="protein sequence ID" value="NYG60246.1"/>
    <property type="molecule type" value="Genomic_DNA"/>
</dbReference>
<dbReference type="GO" id="GO:0003676">
    <property type="term" value="F:nucleic acid binding"/>
    <property type="evidence" value="ECO:0007669"/>
    <property type="project" value="InterPro"/>
</dbReference>
<sequence length="243" mass="27509">MNKIADRYPRFGYRRVHALLVADGWEVNVKRVERLWRREGLRVPPPRSKASGQKALGTDAHSLWMLPATSQGHVWSYDFMSLRTAKGAGLRVLNVIDEFTRICVGAHVGYSIGATEVRHVLERIFEDHGRPQMIRSDNGREFIAASLLNWLKDDQGVAPVQVAKASPQQNGFIERFNGSMRDELLNREVFHSLAEARVVIGQWVEHYNHERPHSGLQMRTPIGYAAYIATQPSLSTAPCERGE</sequence>
<evidence type="ECO:0000313" key="5">
    <source>
        <dbReference type="Proteomes" id="UP000540656"/>
    </source>
</evidence>
<gene>
    <name evidence="3" type="ORF">BJ980_001590</name>
    <name evidence="4" type="ORF">BJ980_003169</name>
</gene>
<dbReference type="Proteomes" id="UP000540656">
    <property type="component" value="Unassembled WGS sequence"/>
</dbReference>
<dbReference type="PANTHER" id="PTHR47515">
    <property type="entry name" value="LOW CALCIUM RESPONSE LOCUS PROTEIN T"/>
    <property type="match status" value="1"/>
</dbReference>
<protein>
    <submittedName>
        <fullName evidence="4">Transposase InsO family protein</fullName>
    </submittedName>
</protein>
<dbReference type="NCBIfam" id="NF033516">
    <property type="entry name" value="transpos_IS3"/>
    <property type="match status" value="1"/>
</dbReference>
<dbReference type="AlphaFoldDB" id="A0A7Y9S0W3"/>
<feature type="domain" description="Integrase catalytic" evidence="2">
    <location>
        <begin position="63"/>
        <end position="229"/>
    </location>
</feature>
<name>A0A7Y9S0W3_9ACTN</name>
<comment type="caution">
    <text evidence="4">The sequence shown here is derived from an EMBL/GenBank/DDBJ whole genome shotgun (WGS) entry which is preliminary data.</text>
</comment>
<dbReference type="InterPro" id="IPR001584">
    <property type="entry name" value="Integrase_cat-core"/>
</dbReference>
<accession>A0A7Y9S0W3</accession>
<dbReference type="EMBL" id="JACCAA010000001">
    <property type="protein sequence ID" value="NYG58667.1"/>
    <property type="molecule type" value="Genomic_DNA"/>
</dbReference>
<evidence type="ECO:0000259" key="2">
    <source>
        <dbReference type="PROSITE" id="PS50994"/>
    </source>
</evidence>
<dbReference type="InterPro" id="IPR048020">
    <property type="entry name" value="Transpos_IS3"/>
</dbReference>
<dbReference type="InterPro" id="IPR025948">
    <property type="entry name" value="HTH-like_dom"/>
</dbReference>
<dbReference type="PANTHER" id="PTHR47515:SF1">
    <property type="entry name" value="BLR2054 PROTEIN"/>
    <property type="match status" value="1"/>
</dbReference>
<dbReference type="Gene3D" id="3.30.420.10">
    <property type="entry name" value="Ribonuclease H-like superfamily/Ribonuclease H"/>
    <property type="match status" value="1"/>
</dbReference>
<dbReference type="InterPro" id="IPR012337">
    <property type="entry name" value="RNaseH-like_sf"/>
</dbReference>
<dbReference type="Pfam" id="PF13683">
    <property type="entry name" value="rve_3"/>
    <property type="match status" value="1"/>
</dbReference>
<comment type="function">
    <text evidence="1">Involved in the transposition of the insertion sequence.</text>
</comment>
<dbReference type="SUPFAM" id="SSF53098">
    <property type="entry name" value="Ribonuclease H-like"/>
    <property type="match status" value="1"/>
</dbReference>
<dbReference type="GO" id="GO:0015074">
    <property type="term" value="P:DNA integration"/>
    <property type="evidence" value="ECO:0007669"/>
    <property type="project" value="InterPro"/>
</dbReference>